<accession>A0A136A6K7</accession>
<sequence length="306" mass="34592">MTNEVEQLHPEQGKISELYQSLKVEQPSSQVDQSILAQARLQVKPQTSEVRKSTQTATHHNRASKNWRQWQWPVSVAASVLLVSVIFINQYQFFTASQQLYPEAMPTEIEAFSAPQSTQVMADSATSQEFNTNRIESAHQAASEKEAMSVLRSAQFDAVQSEQQKAKKAQSKMQTLAEQQITTQMAPAPEKALNQLVTAQIEQLQNKLVATYALLAHSRKKQATLFDDQQRAQLSDTHGSNMDSITHAEKQELELQVSDLQTKLLQQMHNKLAMQADWQAPQDLVDLLTEQQQAQWAKHINQESNE</sequence>
<keyword evidence="1" id="KW-1133">Transmembrane helix</keyword>
<keyword evidence="1" id="KW-0812">Transmembrane</keyword>
<name>A0A136A6K7_9ALTE</name>
<protein>
    <submittedName>
        <fullName evidence="2">Uncharacterized protein</fullName>
    </submittedName>
</protein>
<keyword evidence="1" id="KW-0472">Membrane</keyword>
<comment type="caution">
    <text evidence="2">The sequence shown here is derived from an EMBL/GenBank/DDBJ whole genome shotgun (WGS) entry which is preliminary data.</text>
</comment>
<dbReference type="EMBL" id="LSNE01000002">
    <property type="protein sequence ID" value="KXI30844.1"/>
    <property type="molecule type" value="Genomic_DNA"/>
</dbReference>
<evidence type="ECO:0000256" key="1">
    <source>
        <dbReference type="SAM" id="Phobius"/>
    </source>
</evidence>
<keyword evidence="3" id="KW-1185">Reference proteome</keyword>
<organism evidence="2 3">
    <name type="scientific">Paraglaciecola hydrolytica</name>
    <dbReference type="NCBI Taxonomy" id="1799789"/>
    <lineage>
        <taxon>Bacteria</taxon>
        <taxon>Pseudomonadati</taxon>
        <taxon>Pseudomonadota</taxon>
        <taxon>Gammaproteobacteria</taxon>
        <taxon>Alteromonadales</taxon>
        <taxon>Alteromonadaceae</taxon>
        <taxon>Paraglaciecola</taxon>
    </lineage>
</organism>
<dbReference type="AlphaFoldDB" id="A0A136A6K7"/>
<dbReference type="Proteomes" id="UP000070299">
    <property type="component" value="Unassembled WGS sequence"/>
</dbReference>
<evidence type="ECO:0000313" key="3">
    <source>
        <dbReference type="Proteomes" id="UP000070299"/>
    </source>
</evidence>
<gene>
    <name evidence="2" type="ORF">AX660_05425</name>
</gene>
<dbReference type="RefSeq" id="WP_068371946.1">
    <property type="nucleotide sequence ID" value="NZ_LSNE01000002.1"/>
</dbReference>
<feature type="transmembrane region" description="Helical" evidence="1">
    <location>
        <begin position="70"/>
        <end position="88"/>
    </location>
</feature>
<dbReference type="STRING" id="1799789.AX660_05425"/>
<evidence type="ECO:0000313" key="2">
    <source>
        <dbReference type="EMBL" id="KXI30844.1"/>
    </source>
</evidence>
<reference evidence="3" key="1">
    <citation type="submission" date="2016-02" db="EMBL/GenBank/DDBJ databases">
        <authorList>
            <person name="Schultz-Johansen M."/>
            <person name="Glaring M.A."/>
            <person name="Bech P.K."/>
            <person name="Stougaard P."/>
        </authorList>
    </citation>
    <scope>NUCLEOTIDE SEQUENCE [LARGE SCALE GENOMIC DNA]</scope>
    <source>
        <strain evidence="3">S66</strain>
    </source>
</reference>
<proteinExistence type="predicted"/>